<organism evidence="16 17">
    <name type="scientific">Hermetia illucens</name>
    <name type="common">Black soldier fly</name>
    <dbReference type="NCBI Taxonomy" id="343691"/>
    <lineage>
        <taxon>Eukaryota</taxon>
        <taxon>Metazoa</taxon>
        <taxon>Ecdysozoa</taxon>
        <taxon>Arthropoda</taxon>
        <taxon>Hexapoda</taxon>
        <taxon>Insecta</taxon>
        <taxon>Pterygota</taxon>
        <taxon>Neoptera</taxon>
        <taxon>Endopterygota</taxon>
        <taxon>Diptera</taxon>
        <taxon>Brachycera</taxon>
        <taxon>Stratiomyomorpha</taxon>
        <taxon>Stratiomyidae</taxon>
        <taxon>Hermetiinae</taxon>
        <taxon>Hermetia</taxon>
    </lineage>
</organism>
<dbReference type="Pfam" id="PF13359">
    <property type="entry name" value="DDE_Tnp_4"/>
    <property type="match status" value="1"/>
</dbReference>
<feature type="domain" description="CCHC-type" evidence="12">
    <location>
        <begin position="269"/>
        <end position="284"/>
    </location>
</feature>
<dbReference type="Proteomes" id="UP000594454">
    <property type="component" value="Chromosome 4"/>
</dbReference>
<dbReference type="SMART" id="SM00513">
    <property type="entry name" value="SAP"/>
    <property type="match status" value="1"/>
</dbReference>
<dbReference type="CDD" id="cd09274">
    <property type="entry name" value="RNase_HI_RT_Ty3"/>
    <property type="match status" value="1"/>
</dbReference>
<dbReference type="SMART" id="SM00343">
    <property type="entry name" value="ZnF_C2HC"/>
    <property type="match status" value="2"/>
</dbReference>
<dbReference type="Gene3D" id="3.30.420.10">
    <property type="entry name" value="Ribonuclease H-like superfamily/Ribonuclease H"/>
    <property type="match status" value="1"/>
</dbReference>
<dbReference type="PANTHER" id="PTHR37984:SF5">
    <property type="entry name" value="PROTEIN NYNRIN-LIKE"/>
    <property type="match status" value="1"/>
</dbReference>
<dbReference type="EC" id="2.7.7.49" evidence="2"/>
<proteinExistence type="predicted"/>
<dbReference type="Pfam" id="PF00078">
    <property type="entry name" value="RVT_1"/>
    <property type="match status" value="1"/>
</dbReference>
<dbReference type="SUPFAM" id="SSF50630">
    <property type="entry name" value="Acid proteases"/>
    <property type="match status" value="1"/>
</dbReference>
<dbReference type="Gene3D" id="3.30.70.270">
    <property type="match status" value="2"/>
</dbReference>
<evidence type="ECO:0000259" key="14">
    <source>
        <dbReference type="PROSITE" id="PS50878"/>
    </source>
</evidence>
<comment type="cofactor">
    <cofactor evidence="1">
        <name>a divalent metal cation</name>
        <dbReference type="ChEBI" id="CHEBI:60240"/>
    </cofactor>
</comment>
<dbReference type="InParanoid" id="A0A7R8YWX5"/>
<evidence type="ECO:0000256" key="6">
    <source>
        <dbReference type="ARBA" id="ARBA00022723"/>
    </source>
</evidence>
<accession>A0A7R8YWX5</accession>
<keyword evidence="4" id="KW-0548">Nucleotidyltransferase</keyword>
<evidence type="ECO:0000256" key="11">
    <source>
        <dbReference type="SAM" id="MobiDB-lite"/>
    </source>
</evidence>
<dbReference type="GO" id="GO:0008270">
    <property type="term" value="F:zinc ion binding"/>
    <property type="evidence" value="ECO:0007669"/>
    <property type="project" value="UniProtKB-KW"/>
</dbReference>
<dbReference type="InterPro" id="IPR036397">
    <property type="entry name" value="RNaseH_sf"/>
</dbReference>
<evidence type="ECO:0000256" key="3">
    <source>
        <dbReference type="ARBA" id="ARBA00022679"/>
    </source>
</evidence>
<dbReference type="SUPFAM" id="SSF53098">
    <property type="entry name" value="Ribonuclease H-like"/>
    <property type="match status" value="1"/>
</dbReference>
<keyword evidence="3" id="KW-0808">Transferase</keyword>
<dbReference type="GO" id="GO:0003676">
    <property type="term" value="F:nucleic acid binding"/>
    <property type="evidence" value="ECO:0007669"/>
    <property type="project" value="InterPro"/>
</dbReference>
<protein>
    <recommendedName>
        <fullName evidence="2">RNA-directed DNA polymerase</fullName>
        <ecNumber evidence="2">2.7.7.49</ecNumber>
    </recommendedName>
</protein>
<evidence type="ECO:0000256" key="2">
    <source>
        <dbReference type="ARBA" id="ARBA00012493"/>
    </source>
</evidence>
<dbReference type="PROSITE" id="PS50878">
    <property type="entry name" value="RT_POL"/>
    <property type="match status" value="1"/>
</dbReference>
<dbReference type="InterPro" id="IPR001878">
    <property type="entry name" value="Znf_CCHC"/>
</dbReference>
<evidence type="ECO:0000259" key="13">
    <source>
        <dbReference type="PROSITE" id="PS50800"/>
    </source>
</evidence>
<feature type="domain" description="SAP" evidence="13">
    <location>
        <begin position="8"/>
        <end position="42"/>
    </location>
</feature>
<keyword evidence="7" id="KW-0255">Endonuclease</keyword>
<dbReference type="InterPro" id="IPR043502">
    <property type="entry name" value="DNA/RNA_pol_sf"/>
</dbReference>
<feature type="region of interest" description="Disordered" evidence="11">
    <location>
        <begin position="1189"/>
        <end position="1222"/>
    </location>
</feature>
<dbReference type="GO" id="GO:0042575">
    <property type="term" value="C:DNA polymerase complex"/>
    <property type="evidence" value="ECO:0007669"/>
    <property type="project" value="UniProtKB-ARBA"/>
</dbReference>
<dbReference type="PANTHER" id="PTHR37984">
    <property type="entry name" value="PROTEIN CBG26694"/>
    <property type="match status" value="1"/>
</dbReference>
<keyword evidence="5" id="KW-0540">Nuclease</keyword>
<dbReference type="GO" id="GO:0003964">
    <property type="term" value="F:RNA-directed DNA polymerase activity"/>
    <property type="evidence" value="ECO:0007669"/>
    <property type="project" value="UniProtKB-KW"/>
</dbReference>
<dbReference type="InterPro" id="IPR036875">
    <property type="entry name" value="Znf_CCHC_sf"/>
</dbReference>
<dbReference type="SUPFAM" id="SSF57756">
    <property type="entry name" value="Retrovirus zinc finger-like domains"/>
    <property type="match status" value="1"/>
</dbReference>
<dbReference type="Gene3D" id="4.10.60.10">
    <property type="entry name" value="Zinc finger, CCHC-type"/>
    <property type="match status" value="1"/>
</dbReference>
<evidence type="ECO:0000313" key="16">
    <source>
        <dbReference type="EMBL" id="CAD7087271.1"/>
    </source>
</evidence>
<evidence type="ECO:0000256" key="5">
    <source>
        <dbReference type="ARBA" id="ARBA00022722"/>
    </source>
</evidence>
<evidence type="ECO:0000256" key="4">
    <source>
        <dbReference type="ARBA" id="ARBA00022695"/>
    </source>
</evidence>
<dbReference type="PROSITE" id="PS50800">
    <property type="entry name" value="SAP"/>
    <property type="match status" value="1"/>
</dbReference>
<dbReference type="Pfam" id="PF02037">
    <property type="entry name" value="SAP"/>
    <property type="match status" value="1"/>
</dbReference>
<feature type="domain" description="Integrase catalytic" evidence="15">
    <location>
        <begin position="931"/>
        <end position="1092"/>
    </location>
</feature>
<dbReference type="OrthoDB" id="6627079at2759"/>
<sequence length="1530" mass="174053">MPRQKFAIADLTCPVLRKLLRDRELRSAGRKPDLVKRLIDSEGSDEIELSDNEIENNDDDLRQTVSVLVENVASIMAAIKNGQVGVPPVPPVPPVPSAVLPQDDDAIAEAHHQRTPFNITAPTHSTAFGDIEPTLRRRNETMTATRQPTAEYVFQPRDVIGILPTFDPLDDVSPSAEQFIDRIEKLAQVYHWEEYLVLFAAQAKLKGPAKRWIDGLQTTFATHDAFQHAERNASGHTTNDSSNSVRGERTNILRSPPLLNAANQNSRLCYNCFERGHLSLNCPKPQRRPRCVKCNRTGHAQNDCPTAARTEANRRETINRIAQHTDNKLLTKTVEIGDDEFECIVDSASSCSLIRQSEAQRIGQIKQFEPAQQLKGFGGAVYLCNKKIIATIRIDDVILEGVLYIMDDEQMDKPILIGTDILLQEGRCCTIRGRELKYWKNAISVFLLIYQRSGRSNSTEMEIRVTTSKPVSRQPYKVPFPKRLKVKEMIDELLKAGIIRPSESEYSSPVILVAKSDGTDRLCIDYRAINAITVKEPFPVPSVEEQVAQLAGNSFFTTLDFISGYYQIPIAESSKKYTAFATHIGQYEFNVAPFGLTNAPFKFQREIRKITSRMKRRLVSYVDEIIIPSKNIKEGLEALDEFLGILAEIGMTLNIKKCTFLATEVSFLGHRITKEGLLPSEVKTDAIQKFPTPSNRTEVRRFLGLTSFFRRFVQGYAQIALPLTRLLKTKDAEPFTWTFLEQEAFDTLRRALYHPPILEIYDVKRQHEVHTDANSNGIAGVLLQESDNGLKPVMYFSRKCSETEAKYHSHELEVLAIVDSLERFRMFLIGKRFRVITDCAAITSTKNKTPLHPHIARWWLRLQEFDCEYIHRSADRMRHVDALSRAPVEPPNPTKTIADLVLRVELDEHDFLTTIQLQDMKLANIVKVLQRMSSEQATQIRREYVYKNNRLYRKVDDQLRFVVPTAMRWRVMLLKAVRSVNTQPVIRALNELTSYFGLPAIVVTDRGTAFTSHNFAEYCKLNGIQHIQTAVRTPRANGSIERINQTVCKCLRASCVSDSDWDTSIRDIQWTLNSNTNATTKYSPNDLIFDFRLRDVVHNRLVQAIHDEANDSQESIDIRRERATKAIEAEQAKWKQRFDRQRKKPSQYQEGDLVVITNVAPSTGFSRKLEPRYRGPYVISKVLRRQRDECDMDLDPDSDTGESPWNSDDDFALSDEQNAENSDSDLEDAILLYSAVLAESIKKQKKKRQNKSIYLKKRQKSGRFARDFQDLIKDPIRFCENFHMDVITFQRILSMVTPYLKPKKMTRPTDGISPNQKLAAVLEYFACGSLQRHIASVYRISKQHFGKIIDEVSIALISALNEYIPPYDANVMINAANDFNYQWNFPNCVGSIDGKHIAIKCPPKAGSMFFNYKGYHSIVLLAVADAKYKFSYIDVGAYGSEGDAGVFSSSKLGKAMANESLPVPPDAKIHDKRLPFFFVGDDAFPLGKRLIKPYVPKRNQMLEPDKRSINGLAFRNCNKSTNIMPTPTFS</sequence>
<keyword evidence="6" id="KW-0479">Metal-binding</keyword>
<dbReference type="InterPro" id="IPR043128">
    <property type="entry name" value="Rev_trsase/Diguanyl_cyclase"/>
</dbReference>
<dbReference type="InterPro" id="IPR021109">
    <property type="entry name" value="Peptidase_aspartic_dom_sf"/>
</dbReference>
<keyword evidence="10" id="KW-0862">Zinc</keyword>
<evidence type="ECO:0000256" key="8">
    <source>
        <dbReference type="ARBA" id="ARBA00022801"/>
    </source>
</evidence>
<keyword evidence="10" id="KW-0863">Zinc-finger</keyword>
<feature type="domain" description="CCHC-type" evidence="12">
    <location>
        <begin position="290"/>
        <end position="305"/>
    </location>
</feature>
<dbReference type="CDD" id="cd00303">
    <property type="entry name" value="retropepsin_like"/>
    <property type="match status" value="1"/>
</dbReference>
<dbReference type="InterPro" id="IPR003034">
    <property type="entry name" value="SAP_dom"/>
</dbReference>
<gene>
    <name evidence="16" type="ORF">HERILL_LOCUS9988</name>
</gene>
<dbReference type="InterPro" id="IPR027806">
    <property type="entry name" value="HARBI1_dom"/>
</dbReference>
<dbReference type="InterPro" id="IPR001584">
    <property type="entry name" value="Integrase_cat-core"/>
</dbReference>
<dbReference type="GO" id="GO:0015074">
    <property type="term" value="P:DNA integration"/>
    <property type="evidence" value="ECO:0007669"/>
    <property type="project" value="InterPro"/>
</dbReference>
<evidence type="ECO:0000259" key="15">
    <source>
        <dbReference type="PROSITE" id="PS50994"/>
    </source>
</evidence>
<dbReference type="Gene3D" id="2.40.70.10">
    <property type="entry name" value="Acid Proteases"/>
    <property type="match status" value="1"/>
</dbReference>
<name>A0A7R8YWX5_HERIL</name>
<dbReference type="PROSITE" id="PS50158">
    <property type="entry name" value="ZF_CCHC"/>
    <property type="match status" value="2"/>
</dbReference>
<evidence type="ECO:0000313" key="17">
    <source>
        <dbReference type="Proteomes" id="UP000594454"/>
    </source>
</evidence>
<dbReference type="GO" id="GO:0004519">
    <property type="term" value="F:endonuclease activity"/>
    <property type="evidence" value="ECO:0007669"/>
    <property type="project" value="UniProtKB-KW"/>
</dbReference>
<feature type="compositionally biased region" description="Acidic residues" evidence="11">
    <location>
        <begin position="1190"/>
        <end position="1200"/>
    </location>
</feature>
<evidence type="ECO:0000259" key="12">
    <source>
        <dbReference type="PROSITE" id="PS50158"/>
    </source>
</evidence>
<dbReference type="InterPro" id="IPR012337">
    <property type="entry name" value="RNaseH-like_sf"/>
</dbReference>
<evidence type="ECO:0000256" key="9">
    <source>
        <dbReference type="ARBA" id="ARBA00022918"/>
    </source>
</evidence>
<dbReference type="InterPro" id="IPR041373">
    <property type="entry name" value="RT_RNaseH"/>
</dbReference>
<dbReference type="Pfam" id="PF17917">
    <property type="entry name" value="RT_RNaseH"/>
    <property type="match status" value="1"/>
</dbReference>
<dbReference type="CDD" id="cd01647">
    <property type="entry name" value="RT_LTR"/>
    <property type="match status" value="1"/>
</dbReference>
<evidence type="ECO:0000256" key="7">
    <source>
        <dbReference type="ARBA" id="ARBA00022759"/>
    </source>
</evidence>
<dbReference type="PROSITE" id="PS50994">
    <property type="entry name" value="INTEGRASE"/>
    <property type="match status" value="1"/>
</dbReference>
<dbReference type="Gene3D" id="1.10.720.30">
    <property type="entry name" value="SAP domain"/>
    <property type="match status" value="1"/>
</dbReference>
<keyword evidence="8" id="KW-0378">Hydrolase</keyword>
<dbReference type="Gene3D" id="3.10.10.10">
    <property type="entry name" value="HIV Type 1 Reverse Transcriptase, subunit A, domain 1"/>
    <property type="match status" value="1"/>
</dbReference>
<dbReference type="GO" id="GO:0005737">
    <property type="term" value="C:cytoplasm"/>
    <property type="evidence" value="ECO:0007669"/>
    <property type="project" value="UniProtKB-ARBA"/>
</dbReference>
<dbReference type="EMBL" id="LR899012">
    <property type="protein sequence ID" value="CAD7087271.1"/>
    <property type="molecule type" value="Genomic_DNA"/>
</dbReference>
<reference evidence="16 17" key="1">
    <citation type="submission" date="2020-11" db="EMBL/GenBank/DDBJ databases">
        <authorList>
            <person name="Wallbank WR R."/>
            <person name="Pardo Diaz C."/>
            <person name="Kozak K."/>
            <person name="Martin S."/>
            <person name="Jiggins C."/>
            <person name="Moest M."/>
            <person name="Warren A I."/>
            <person name="Generalovic N T."/>
            <person name="Byers J.R.P. K."/>
            <person name="Montejo-Kovacevich G."/>
            <person name="Yen C E."/>
        </authorList>
    </citation>
    <scope>NUCLEOTIDE SEQUENCE [LARGE SCALE GENOMIC DNA]</scope>
</reference>
<dbReference type="GO" id="GO:0016787">
    <property type="term" value="F:hydrolase activity"/>
    <property type="evidence" value="ECO:0007669"/>
    <property type="project" value="UniProtKB-KW"/>
</dbReference>
<feature type="domain" description="Reverse transcriptase" evidence="14">
    <location>
        <begin position="494"/>
        <end position="672"/>
    </location>
</feature>
<dbReference type="InterPro" id="IPR050951">
    <property type="entry name" value="Retrovirus_Pol_polyprotein"/>
</dbReference>
<evidence type="ECO:0000256" key="1">
    <source>
        <dbReference type="ARBA" id="ARBA00001968"/>
    </source>
</evidence>
<keyword evidence="9" id="KW-0695">RNA-directed DNA polymerase</keyword>
<dbReference type="FunFam" id="3.30.70.270:FF:000020">
    <property type="entry name" value="Transposon Tf2-6 polyprotein-like Protein"/>
    <property type="match status" value="1"/>
</dbReference>
<dbReference type="SUPFAM" id="SSF56672">
    <property type="entry name" value="DNA/RNA polymerases"/>
    <property type="match status" value="1"/>
</dbReference>
<dbReference type="InterPro" id="IPR000477">
    <property type="entry name" value="RT_dom"/>
</dbReference>
<evidence type="ECO:0000256" key="10">
    <source>
        <dbReference type="PROSITE-ProRule" id="PRU00047"/>
    </source>
</evidence>
<dbReference type="InterPro" id="IPR036361">
    <property type="entry name" value="SAP_dom_sf"/>
</dbReference>
<keyword evidence="17" id="KW-1185">Reference proteome</keyword>